<dbReference type="EMBL" id="CADEPM010000004">
    <property type="protein sequence ID" value="CAB3404954.1"/>
    <property type="molecule type" value="Genomic_DNA"/>
</dbReference>
<feature type="chain" id="PRO_5035802033" evidence="2">
    <location>
        <begin position="18"/>
        <end position="708"/>
    </location>
</feature>
<keyword evidence="1" id="KW-0812">Transmembrane</keyword>
<evidence type="ECO:0000256" key="1">
    <source>
        <dbReference type="SAM" id="Phobius"/>
    </source>
</evidence>
<accession>A0A8S1EYT6</accession>
<organism evidence="3 4">
    <name type="scientific">Caenorhabditis bovis</name>
    <dbReference type="NCBI Taxonomy" id="2654633"/>
    <lineage>
        <taxon>Eukaryota</taxon>
        <taxon>Metazoa</taxon>
        <taxon>Ecdysozoa</taxon>
        <taxon>Nematoda</taxon>
        <taxon>Chromadorea</taxon>
        <taxon>Rhabditida</taxon>
        <taxon>Rhabditina</taxon>
        <taxon>Rhabditomorpha</taxon>
        <taxon>Rhabditoidea</taxon>
        <taxon>Rhabditidae</taxon>
        <taxon>Peloderinae</taxon>
        <taxon>Caenorhabditis</taxon>
    </lineage>
</organism>
<feature type="signal peptide" evidence="2">
    <location>
        <begin position="1"/>
        <end position="17"/>
    </location>
</feature>
<feature type="transmembrane region" description="Helical" evidence="1">
    <location>
        <begin position="594"/>
        <end position="620"/>
    </location>
</feature>
<dbReference type="PANTHER" id="PTHR21523">
    <property type="match status" value="1"/>
</dbReference>
<keyword evidence="4" id="KW-1185">Reference proteome</keyword>
<proteinExistence type="predicted"/>
<comment type="caution">
    <text evidence="3">The sequence shown here is derived from an EMBL/GenBank/DDBJ whole genome shotgun (WGS) entry which is preliminary data.</text>
</comment>
<feature type="transmembrane region" description="Helical" evidence="1">
    <location>
        <begin position="564"/>
        <end position="582"/>
    </location>
</feature>
<keyword evidence="1" id="KW-0472">Membrane</keyword>
<reference evidence="3 4" key="1">
    <citation type="submission" date="2020-04" db="EMBL/GenBank/DDBJ databases">
        <authorList>
            <person name="Laetsch R D."/>
            <person name="Stevens L."/>
            <person name="Kumar S."/>
            <person name="Blaxter L. M."/>
        </authorList>
    </citation>
    <scope>NUCLEOTIDE SEQUENCE [LARGE SCALE GENOMIC DNA]</scope>
</reference>
<dbReference type="Pfam" id="PF04870">
    <property type="entry name" value="Moulting_cycle"/>
    <property type="match status" value="1"/>
</dbReference>
<keyword evidence="1" id="KW-1133">Transmembrane helix</keyword>
<dbReference type="AlphaFoldDB" id="A0A8S1EYT6"/>
<protein>
    <submittedName>
        <fullName evidence="3">Uncharacterized protein</fullName>
    </submittedName>
</protein>
<gene>
    <name evidence="3" type="ORF">CBOVIS_LOCUS7210</name>
</gene>
<name>A0A8S1EYT6_9PELO</name>
<dbReference type="Proteomes" id="UP000494206">
    <property type="component" value="Unassembled WGS sequence"/>
</dbReference>
<dbReference type="PANTHER" id="PTHR21523:SF39">
    <property type="entry name" value="MLT-TEN (MLT-10) RELATED"/>
    <property type="match status" value="1"/>
</dbReference>
<keyword evidence="2" id="KW-0732">Signal</keyword>
<evidence type="ECO:0000256" key="2">
    <source>
        <dbReference type="SAM" id="SignalP"/>
    </source>
</evidence>
<sequence length="708" mass="80863">MRGSICSILFYFVFVSSTELKYEKELEVAMTAEQVKNSPYYKDKVMRVPISKEAGQELLEHWASQAFSGLISAIATKRLSLVEEYHKRDHEKCASDSHDLVKHAKCLVELESDVNNHRWLRKKKLFDKKTRKMLKMNKRKKPRKLKDQGWIGSFKTARVKRSIKVVNRNNYQIKSDSDRTPFGLITKHLMNTVKILKKKDRLNRWQDTLVHIKPEAEHLKKRKKVEDVARKRMRIYAKAAEEKREKDEILSGKRTSKRRMDGDLKMFVSMEKYIDDEEVREMFHNMLNNMTDSEKIMMIPVKIIREAAKLGLTLSGMNTTGIEGKNMRLISPKFMSVIPEENDSNQVDWLSPSLFSLHDEGSELEKNVSLKSILDGAMDSQDSQNFIDLLVEATGISEAVEDAEEKMIKTQRMKDDAMGRGPDGQPLYFTKENVTRMYPEEAKKIELFEQLDKTYTIEQLRDMNRTGYTVMSPKQLEMVYGKDSMYRNLELIKRMQNMTRAEINREIHKVIKGISQEKLKFEVRRKDIVLSPLLLSAVINAPQVASQPIILSPVVLVPLIQSPAIFGVVILSPWVFVPVILAPRIFSPVILDPFIFVPIILSPFAMVPIILSPGVFNPIILSPLLMCPFILSPQVMTPIILSPFALTPLVLNPLALSPLVLSPFVLSPQVLSPQYITAIILCPHALSPAIESNGAMVTIFASPGWLSR</sequence>
<dbReference type="InterPro" id="IPR006954">
    <property type="entry name" value="Mlt-10-like"/>
</dbReference>
<evidence type="ECO:0000313" key="3">
    <source>
        <dbReference type="EMBL" id="CAB3404954.1"/>
    </source>
</evidence>
<evidence type="ECO:0000313" key="4">
    <source>
        <dbReference type="Proteomes" id="UP000494206"/>
    </source>
</evidence>
<dbReference type="OrthoDB" id="5917548at2759"/>